<comment type="caution">
    <text evidence="1">The sequence shown here is derived from an EMBL/GenBank/DDBJ whole genome shotgun (WGS) entry which is preliminary data.</text>
</comment>
<reference evidence="1 2" key="1">
    <citation type="submission" date="2018-06" db="EMBL/GenBank/DDBJ databases">
        <title>Comparative genomics reveals the genomic features of Rhizophagus irregularis, R. cerebriforme, R. diaphanum and Gigaspora rosea, and their symbiotic lifestyle signature.</title>
        <authorList>
            <person name="Morin E."/>
            <person name="San Clemente H."/>
            <person name="Chen E.C.H."/>
            <person name="De La Providencia I."/>
            <person name="Hainaut M."/>
            <person name="Kuo A."/>
            <person name="Kohler A."/>
            <person name="Murat C."/>
            <person name="Tang N."/>
            <person name="Roy S."/>
            <person name="Loubradou J."/>
            <person name="Henrissat B."/>
            <person name="Grigoriev I.V."/>
            <person name="Corradi N."/>
            <person name="Roux C."/>
            <person name="Martin F.M."/>
        </authorList>
    </citation>
    <scope>NUCLEOTIDE SEQUENCE [LARGE SCALE GENOMIC DNA]</scope>
    <source>
        <strain evidence="1 2">DAOM 194757</strain>
    </source>
</reference>
<dbReference type="AlphaFoldDB" id="A0A397VIX8"/>
<dbReference type="EMBL" id="QKWP01000451">
    <property type="protein sequence ID" value="RIB19833.1"/>
    <property type="molecule type" value="Genomic_DNA"/>
</dbReference>
<protein>
    <submittedName>
        <fullName evidence="1">Uncharacterized protein</fullName>
    </submittedName>
</protein>
<keyword evidence="2" id="KW-1185">Reference proteome</keyword>
<proteinExistence type="predicted"/>
<evidence type="ECO:0000313" key="2">
    <source>
        <dbReference type="Proteomes" id="UP000266673"/>
    </source>
</evidence>
<sequence>MFEPTNENLVREQKTVEQIRDGFIENQYNARNITLQAMIDEIGSDDIKKI</sequence>
<organism evidence="1 2">
    <name type="scientific">Gigaspora rosea</name>
    <dbReference type="NCBI Taxonomy" id="44941"/>
    <lineage>
        <taxon>Eukaryota</taxon>
        <taxon>Fungi</taxon>
        <taxon>Fungi incertae sedis</taxon>
        <taxon>Mucoromycota</taxon>
        <taxon>Glomeromycotina</taxon>
        <taxon>Glomeromycetes</taxon>
        <taxon>Diversisporales</taxon>
        <taxon>Gigasporaceae</taxon>
        <taxon>Gigaspora</taxon>
    </lineage>
</organism>
<accession>A0A397VIX8</accession>
<evidence type="ECO:0000313" key="1">
    <source>
        <dbReference type="EMBL" id="RIB19833.1"/>
    </source>
</evidence>
<dbReference type="Proteomes" id="UP000266673">
    <property type="component" value="Unassembled WGS sequence"/>
</dbReference>
<gene>
    <name evidence="1" type="ORF">C2G38_2180822</name>
</gene>
<name>A0A397VIX8_9GLOM</name>